<dbReference type="STRING" id="100787.A0A0G4LQ42"/>
<protein>
    <submittedName>
        <fullName evidence="2">Uncharacterized protein</fullName>
    </submittedName>
</protein>
<evidence type="ECO:0000313" key="2">
    <source>
        <dbReference type="EMBL" id="CRK24177.1"/>
    </source>
</evidence>
<evidence type="ECO:0000256" key="1">
    <source>
        <dbReference type="SAM" id="MobiDB-lite"/>
    </source>
</evidence>
<dbReference type="AlphaFoldDB" id="A0A0G4LQ42"/>
<keyword evidence="3" id="KW-1185">Reference proteome</keyword>
<feature type="compositionally biased region" description="Basic residues" evidence="1">
    <location>
        <begin position="53"/>
        <end position="65"/>
    </location>
</feature>
<dbReference type="Proteomes" id="UP000044602">
    <property type="component" value="Unassembled WGS sequence"/>
</dbReference>
<reference evidence="2 3" key="1">
    <citation type="submission" date="2015-05" db="EMBL/GenBank/DDBJ databases">
        <authorList>
            <person name="Wang D.B."/>
            <person name="Wang M."/>
        </authorList>
    </citation>
    <scope>NUCLEOTIDE SEQUENCE [LARGE SCALE GENOMIC DNA]</scope>
    <source>
        <strain evidence="2">VL1</strain>
    </source>
</reference>
<name>A0A0G4LQ42_VERLO</name>
<dbReference type="EMBL" id="CVQH01016747">
    <property type="protein sequence ID" value="CRK24177.1"/>
    <property type="molecule type" value="Genomic_DNA"/>
</dbReference>
<accession>A0A0G4LQ42</accession>
<organism evidence="2 3">
    <name type="scientific">Verticillium longisporum</name>
    <name type="common">Verticillium dahliae var. longisporum</name>
    <dbReference type="NCBI Taxonomy" id="100787"/>
    <lineage>
        <taxon>Eukaryota</taxon>
        <taxon>Fungi</taxon>
        <taxon>Dikarya</taxon>
        <taxon>Ascomycota</taxon>
        <taxon>Pezizomycotina</taxon>
        <taxon>Sordariomycetes</taxon>
        <taxon>Hypocreomycetidae</taxon>
        <taxon>Glomerellales</taxon>
        <taxon>Plectosphaerellaceae</taxon>
        <taxon>Verticillium</taxon>
    </lineage>
</organism>
<feature type="region of interest" description="Disordered" evidence="1">
    <location>
        <begin position="19"/>
        <end position="82"/>
    </location>
</feature>
<sequence length="82" mass="9251">MQSALLTLRQMVSMQNESSSIRELKFPNQQPLPPGGLPELPMPPMAAVVSLLKHQKANPRSHRRALPTPPPSQRHQVMRRLL</sequence>
<proteinExistence type="predicted"/>
<gene>
    <name evidence="2" type="ORF">BN1708_018077</name>
</gene>
<evidence type="ECO:0000313" key="3">
    <source>
        <dbReference type="Proteomes" id="UP000044602"/>
    </source>
</evidence>
<feature type="compositionally biased region" description="Pro residues" evidence="1">
    <location>
        <begin position="30"/>
        <end position="44"/>
    </location>
</feature>